<sequence length="96" mass="10643">MPLTPMVVPDSELIELMLAAYCQRQWSCRGNGREHFGAQKQGCGRGRHHQCAQTPSFRAIQISLSLLFYSTVTGCNNSCVVRLALDVRDQEGTLTS</sequence>
<dbReference type="AlphaFoldDB" id="A0ABC8UDN2"/>
<proteinExistence type="predicted"/>
<evidence type="ECO:0000313" key="2">
    <source>
        <dbReference type="Proteomes" id="UP001642360"/>
    </source>
</evidence>
<name>A0ABC8UDN2_9AQUA</name>
<dbReference type="Proteomes" id="UP001642360">
    <property type="component" value="Unassembled WGS sequence"/>
</dbReference>
<dbReference type="EMBL" id="CAUOFW020007180">
    <property type="protein sequence ID" value="CAK9177927.1"/>
    <property type="molecule type" value="Genomic_DNA"/>
</dbReference>
<evidence type="ECO:0000313" key="1">
    <source>
        <dbReference type="EMBL" id="CAK9177927.1"/>
    </source>
</evidence>
<reference evidence="1 2" key="1">
    <citation type="submission" date="2024-02" db="EMBL/GenBank/DDBJ databases">
        <authorList>
            <person name="Vignale AGUSTIN F."/>
            <person name="Sosa J E."/>
            <person name="Modenutti C."/>
        </authorList>
    </citation>
    <scope>NUCLEOTIDE SEQUENCE [LARGE SCALE GENOMIC DNA]</scope>
</reference>
<keyword evidence="2" id="KW-1185">Reference proteome</keyword>
<protein>
    <submittedName>
        <fullName evidence="1">Uncharacterized protein</fullName>
    </submittedName>
</protein>
<comment type="caution">
    <text evidence="1">The sequence shown here is derived from an EMBL/GenBank/DDBJ whole genome shotgun (WGS) entry which is preliminary data.</text>
</comment>
<organism evidence="1 2">
    <name type="scientific">Ilex paraguariensis</name>
    <name type="common">yerba mate</name>
    <dbReference type="NCBI Taxonomy" id="185542"/>
    <lineage>
        <taxon>Eukaryota</taxon>
        <taxon>Viridiplantae</taxon>
        <taxon>Streptophyta</taxon>
        <taxon>Embryophyta</taxon>
        <taxon>Tracheophyta</taxon>
        <taxon>Spermatophyta</taxon>
        <taxon>Magnoliopsida</taxon>
        <taxon>eudicotyledons</taxon>
        <taxon>Gunneridae</taxon>
        <taxon>Pentapetalae</taxon>
        <taxon>asterids</taxon>
        <taxon>campanulids</taxon>
        <taxon>Aquifoliales</taxon>
        <taxon>Aquifoliaceae</taxon>
        <taxon>Ilex</taxon>
    </lineage>
</organism>
<gene>
    <name evidence="1" type="ORF">ILEXP_LOCUS47842</name>
</gene>
<accession>A0ABC8UDN2</accession>